<dbReference type="GO" id="GO:0016559">
    <property type="term" value="P:peroxisome fission"/>
    <property type="evidence" value="ECO:0007669"/>
    <property type="project" value="InterPro"/>
</dbReference>
<dbReference type="AlphaFoldDB" id="A0A9N9MS68"/>
<evidence type="ECO:0000256" key="1">
    <source>
        <dbReference type="ARBA" id="ARBA00023136"/>
    </source>
</evidence>
<evidence type="ECO:0000313" key="5">
    <source>
        <dbReference type="EMBL" id="CAG9768901.1"/>
    </source>
</evidence>
<dbReference type="Pfam" id="PF05648">
    <property type="entry name" value="PEX11"/>
    <property type="match status" value="1"/>
</dbReference>
<sequence>MCDVFMNILDETCAILETYKGRDKVIRTLCYLSRLLGELQSDSELQKKFNIFGSSMSGTRTTLRLFDDILVLRNNLQYGFGKNEPDKYMAILGITSNLIDQCYLPVEKISWLAKHRLLTGINNSKWETASSACWVTTSYLTILKTIRYLYLLEKHKECLDQVPSISPEKLHCLKTYHLLTLCRAFMDFTHAVNTLPPGFLWSSQLKSWTVSLIGTTSSVLGLYLILYKKWLK</sequence>
<name>A0A9N9MS68_9CUCU</name>
<keyword evidence="4" id="KW-0812">Transmembrane</keyword>
<organism evidence="5 6">
    <name type="scientific">Ceutorhynchus assimilis</name>
    <name type="common">cabbage seed weevil</name>
    <dbReference type="NCBI Taxonomy" id="467358"/>
    <lineage>
        <taxon>Eukaryota</taxon>
        <taxon>Metazoa</taxon>
        <taxon>Ecdysozoa</taxon>
        <taxon>Arthropoda</taxon>
        <taxon>Hexapoda</taxon>
        <taxon>Insecta</taxon>
        <taxon>Pterygota</taxon>
        <taxon>Neoptera</taxon>
        <taxon>Endopterygota</taxon>
        <taxon>Coleoptera</taxon>
        <taxon>Polyphaga</taxon>
        <taxon>Cucujiformia</taxon>
        <taxon>Curculionidae</taxon>
        <taxon>Ceutorhynchinae</taxon>
        <taxon>Ceutorhynchus</taxon>
    </lineage>
</organism>
<keyword evidence="1 4" id="KW-0472">Membrane</keyword>
<dbReference type="EMBL" id="OU892281">
    <property type="protein sequence ID" value="CAG9768901.1"/>
    <property type="molecule type" value="Genomic_DNA"/>
</dbReference>
<keyword evidence="6" id="KW-1185">Reference proteome</keyword>
<dbReference type="PANTHER" id="PTHR20990:SF1">
    <property type="entry name" value="PEROXISOMAL MEMBRANE PROTEIN 11C"/>
    <property type="match status" value="1"/>
</dbReference>
<dbReference type="InterPro" id="IPR008733">
    <property type="entry name" value="PEX11"/>
</dbReference>
<dbReference type="Proteomes" id="UP001152799">
    <property type="component" value="Chromosome 5"/>
</dbReference>
<evidence type="ECO:0000256" key="2">
    <source>
        <dbReference type="ARBA" id="ARBA00023140"/>
    </source>
</evidence>
<comment type="subcellular location">
    <subcellularLocation>
        <location evidence="3">Peroxisome membrane</location>
    </subcellularLocation>
</comment>
<dbReference type="PANTHER" id="PTHR20990">
    <property type="entry name" value="PEROXISOMAL BIOGENESIS FACTOR 11"/>
    <property type="match status" value="1"/>
</dbReference>
<accession>A0A9N9MS68</accession>
<feature type="transmembrane region" description="Helical" evidence="4">
    <location>
        <begin position="208"/>
        <end position="227"/>
    </location>
</feature>
<protein>
    <recommendedName>
        <fullName evidence="7">Peroxisomal membrane protein 11C</fullName>
    </recommendedName>
</protein>
<evidence type="ECO:0000256" key="3">
    <source>
        <dbReference type="ARBA" id="ARBA00046271"/>
    </source>
</evidence>
<dbReference type="GO" id="GO:0005778">
    <property type="term" value="C:peroxisomal membrane"/>
    <property type="evidence" value="ECO:0007669"/>
    <property type="project" value="UniProtKB-SubCell"/>
</dbReference>
<keyword evidence="2" id="KW-0576">Peroxisome</keyword>
<gene>
    <name evidence="5" type="ORF">CEUTPL_LOCUS9420</name>
</gene>
<keyword evidence="4" id="KW-1133">Transmembrane helix</keyword>
<proteinExistence type="predicted"/>
<evidence type="ECO:0000256" key="4">
    <source>
        <dbReference type="SAM" id="Phobius"/>
    </source>
</evidence>
<dbReference type="InterPro" id="IPR026510">
    <property type="entry name" value="PEX11C_met"/>
</dbReference>
<dbReference type="OrthoDB" id="10005898at2759"/>
<evidence type="ECO:0000313" key="6">
    <source>
        <dbReference type="Proteomes" id="UP001152799"/>
    </source>
</evidence>
<reference evidence="5" key="1">
    <citation type="submission" date="2022-01" db="EMBL/GenBank/DDBJ databases">
        <authorList>
            <person name="King R."/>
        </authorList>
    </citation>
    <scope>NUCLEOTIDE SEQUENCE</scope>
</reference>
<evidence type="ECO:0008006" key="7">
    <source>
        <dbReference type="Google" id="ProtNLM"/>
    </source>
</evidence>